<dbReference type="Gramene" id="ONIVA01G24670.1">
    <property type="protein sequence ID" value="ONIVA01G24670.1"/>
    <property type="gene ID" value="ONIVA01G24670"/>
</dbReference>
<reference evidence="1" key="2">
    <citation type="submission" date="2018-04" db="EMBL/GenBank/DDBJ databases">
        <title>OnivRS2 (Oryza nivara Reference Sequence Version 2).</title>
        <authorList>
            <person name="Zhang J."/>
            <person name="Kudrna D."/>
            <person name="Lee S."/>
            <person name="Talag J."/>
            <person name="Rajasekar S."/>
            <person name="Welchert J."/>
            <person name="Hsing Y.-I."/>
            <person name="Wing R.A."/>
        </authorList>
    </citation>
    <scope>NUCLEOTIDE SEQUENCE [LARGE SCALE GENOMIC DNA]</scope>
</reference>
<dbReference type="OMA" id="VGRCPDI"/>
<dbReference type="Proteomes" id="UP000006591">
    <property type="component" value="Chromosome 1"/>
</dbReference>
<name>A0A0E0FP43_ORYNI</name>
<sequence length="159" mass="18061">MVACAVSTGDCGRETMRRWIRLPLYAPCAWIQLWRRGAGGASADPVPPSSRVDPARMKIMGMRQDGGNLRGGELVLRHPWSSGGHPRRRWHRACLSPSFHLLHRRKERPPPVVSVLNLETTESHLFSIRRIQKEKKAARINNIINQLFFLVLVGRCPDI</sequence>
<dbReference type="EnsemblPlants" id="ONIVA01G24670.1">
    <property type="protein sequence ID" value="ONIVA01G24670.1"/>
    <property type="gene ID" value="ONIVA01G24670"/>
</dbReference>
<reference evidence="1" key="1">
    <citation type="submission" date="2015-04" db="UniProtKB">
        <authorList>
            <consortium name="EnsemblPlants"/>
        </authorList>
    </citation>
    <scope>IDENTIFICATION</scope>
    <source>
        <strain evidence="1">SL10</strain>
    </source>
</reference>
<protein>
    <submittedName>
        <fullName evidence="1">Uncharacterized protein</fullName>
    </submittedName>
</protein>
<keyword evidence="2" id="KW-1185">Reference proteome</keyword>
<organism evidence="1">
    <name type="scientific">Oryza nivara</name>
    <name type="common">Indian wild rice</name>
    <name type="synonym">Oryza sativa f. spontanea</name>
    <dbReference type="NCBI Taxonomy" id="4536"/>
    <lineage>
        <taxon>Eukaryota</taxon>
        <taxon>Viridiplantae</taxon>
        <taxon>Streptophyta</taxon>
        <taxon>Embryophyta</taxon>
        <taxon>Tracheophyta</taxon>
        <taxon>Spermatophyta</taxon>
        <taxon>Magnoliopsida</taxon>
        <taxon>Liliopsida</taxon>
        <taxon>Poales</taxon>
        <taxon>Poaceae</taxon>
        <taxon>BOP clade</taxon>
        <taxon>Oryzoideae</taxon>
        <taxon>Oryzeae</taxon>
        <taxon>Oryzinae</taxon>
        <taxon>Oryza</taxon>
    </lineage>
</organism>
<proteinExistence type="predicted"/>
<evidence type="ECO:0000313" key="2">
    <source>
        <dbReference type="Proteomes" id="UP000006591"/>
    </source>
</evidence>
<dbReference type="HOGENOM" id="CLU_1663544_0_0_1"/>
<evidence type="ECO:0000313" key="1">
    <source>
        <dbReference type="EnsemblPlants" id="ONIVA01G24670.1"/>
    </source>
</evidence>
<accession>A0A0E0FP43</accession>
<dbReference type="AlphaFoldDB" id="A0A0E0FP43"/>